<dbReference type="EMBL" id="APJX01000013">
    <property type="protein sequence ID" value="EMS77704.1"/>
    <property type="molecule type" value="Genomic_DNA"/>
</dbReference>
<dbReference type="AlphaFoldDB" id="S0FX56"/>
<organism evidence="1 2">
    <name type="scientific">Desulfotignum phosphitoxidans DSM 13687</name>
    <dbReference type="NCBI Taxonomy" id="1286635"/>
    <lineage>
        <taxon>Bacteria</taxon>
        <taxon>Pseudomonadati</taxon>
        <taxon>Thermodesulfobacteriota</taxon>
        <taxon>Desulfobacteria</taxon>
        <taxon>Desulfobacterales</taxon>
        <taxon>Desulfobacteraceae</taxon>
        <taxon>Desulfotignum</taxon>
    </lineage>
</organism>
<comment type="caution">
    <text evidence="1">The sequence shown here is derived from an EMBL/GenBank/DDBJ whole genome shotgun (WGS) entry which is preliminary data.</text>
</comment>
<sequence length="103" mass="11885">MRDQYNLHDIMKRVIDKVVDDFEKQGIRLGIKQAKYDAAIEMIKQNVPVDEIERITGVTLQTKFPEECMPNSSAAKYIKKGFDSGLILGREEINNKKEYGQLH</sequence>
<protein>
    <submittedName>
        <fullName evidence="1">Uncharacterized protein</fullName>
    </submittedName>
</protein>
<evidence type="ECO:0000313" key="2">
    <source>
        <dbReference type="Proteomes" id="UP000014216"/>
    </source>
</evidence>
<reference evidence="1 2" key="1">
    <citation type="journal article" date="2013" name="Genome Announc.">
        <title>Draft Genome Sequence of Desulfotignum phosphitoxidans DSM 13687 Strain FiPS-3.</title>
        <authorList>
            <person name="Poehlein A."/>
            <person name="Daniel R."/>
            <person name="Simeonova D.D."/>
        </authorList>
    </citation>
    <scope>NUCLEOTIDE SEQUENCE [LARGE SCALE GENOMIC DNA]</scope>
    <source>
        <strain evidence="1 2">DSM 13687</strain>
    </source>
</reference>
<name>S0FX56_9BACT</name>
<dbReference type="RefSeq" id="WP_006968398.1">
    <property type="nucleotide sequence ID" value="NZ_APJX01000013.1"/>
</dbReference>
<evidence type="ECO:0000313" key="1">
    <source>
        <dbReference type="EMBL" id="EMS77704.1"/>
    </source>
</evidence>
<proteinExistence type="predicted"/>
<dbReference type="Proteomes" id="UP000014216">
    <property type="component" value="Unassembled WGS sequence"/>
</dbReference>
<keyword evidence="2" id="KW-1185">Reference proteome</keyword>
<gene>
    <name evidence="1" type="ORF">Dpo_13c01020</name>
</gene>
<accession>S0FX56</accession>